<feature type="non-terminal residue" evidence="1">
    <location>
        <position position="1"/>
    </location>
</feature>
<reference evidence="1" key="1">
    <citation type="submission" date="2021-06" db="EMBL/GenBank/DDBJ databases">
        <authorList>
            <person name="Kallberg Y."/>
            <person name="Tangrot J."/>
            <person name="Rosling A."/>
        </authorList>
    </citation>
    <scope>NUCLEOTIDE SEQUENCE</scope>
    <source>
        <strain evidence="1">MA453B</strain>
    </source>
</reference>
<keyword evidence="2" id="KW-1185">Reference proteome</keyword>
<dbReference type="OrthoDB" id="10443385at2759"/>
<accession>A0A9N9K938</accession>
<dbReference type="AlphaFoldDB" id="A0A9N9K938"/>
<gene>
    <name evidence="1" type="ORF">DERYTH_LOCUS26237</name>
</gene>
<evidence type="ECO:0000313" key="2">
    <source>
        <dbReference type="Proteomes" id="UP000789405"/>
    </source>
</evidence>
<feature type="non-terminal residue" evidence="1">
    <location>
        <position position="51"/>
    </location>
</feature>
<comment type="caution">
    <text evidence="1">The sequence shown here is derived from an EMBL/GenBank/DDBJ whole genome shotgun (WGS) entry which is preliminary data.</text>
</comment>
<organism evidence="1 2">
    <name type="scientific">Dentiscutata erythropus</name>
    <dbReference type="NCBI Taxonomy" id="1348616"/>
    <lineage>
        <taxon>Eukaryota</taxon>
        <taxon>Fungi</taxon>
        <taxon>Fungi incertae sedis</taxon>
        <taxon>Mucoromycota</taxon>
        <taxon>Glomeromycotina</taxon>
        <taxon>Glomeromycetes</taxon>
        <taxon>Diversisporales</taxon>
        <taxon>Gigasporaceae</taxon>
        <taxon>Dentiscutata</taxon>
    </lineage>
</organism>
<name>A0A9N9K938_9GLOM</name>
<proteinExistence type="predicted"/>
<dbReference type="Proteomes" id="UP000789405">
    <property type="component" value="Unassembled WGS sequence"/>
</dbReference>
<evidence type="ECO:0000313" key="1">
    <source>
        <dbReference type="EMBL" id="CAG8816159.1"/>
    </source>
</evidence>
<sequence>DIEQKDVFKLNSTFGRLCKIIVQVAKRKSKGKGLQNITYSAQFSDFLTVLA</sequence>
<dbReference type="EMBL" id="CAJVPY010053537">
    <property type="protein sequence ID" value="CAG8816159.1"/>
    <property type="molecule type" value="Genomic_DNA"/>
</dbReference>
<protein>
    <submittedName>
        <fullName evidence="1">17202_t:CDS:1</fullName>
    </submittedName>
</protein>